<keyword evidence="4" id="KW-1133">Transmembrane helix</keyword>
<dbReference type="InterPro" id="IPR016191">
    <property type="entry name" value="Ribonuclease/ribotoxin"/>
</dbReference>
<feature type="transmembrane region" description="Helical" evidence="4">
    <location>
        <begin position="7"/>
        <end position="24"/>
    </location>
</feature>
<evidence type="ECO:0000313" key="6">
    <source>
        <dbReference type="Proteomes" id="UP001500979"/>
    </source>
</evidence>
<reference evidence="5 6" key="1">
    <citation type="journal article" date="2019" name="Int. J. Syst. Evol. Microbiol.">
        <title>The Global Catalogue of Microorganisms (GCM) 10K type strain sequencing project: providing services to taxonomists for standard genome sequencing and annotation.</title>
        <authorList>
            <consortium name="The Broad Institute Genomics Platform"/>
            <consortium name="The Broad Institute Genome Sequencing Center for Infectious Disease"/>
            <person name="Wu L."/>
            <person name="Ma J."/>
        </authorList>
    </citation>
    <scope>NUCLEOTIDE SEQUENCE [LARGE SCALE GENOMIC DNA]</scope>
    <source>
        <strain evidence="5 6">JCM 9383</strain>
    </source>
</reference>
<keyword evidence="2" id="KW-0378">Hydrolase</keyword>
<organism evidence="5 6">
    <name type="scientific">Saccharopolyspora taberi</name>
    <dbReference type="NCBI Taxonomy" id="60895"/>
    <lineage>
        <taxon>Bacteria</taxon>
        <taxon>Bacillati</taxon>
        <taxon>Actinomycetota</taxon>
        <taxon>Actinomycetes</taxon>
        <taxon>Pseudonocardiales</taxon>
        <taxon>Pseudonocardiaceae</taxon>
        <taxon>Saccharopolyspora</taxon>
    </lineage>
</organism>
<evidence type="ECO:0000313" key="5">
    <source>
        <dbReference type="EMBL" id="GAA2776567.1"/>
    </source>
</evidence>
<gene>
    <name evidence="5" type="ORF">GCM10010470_06490</name>
</gene>
<evidence type="ECO:0000256" key="2">
    <source>
        <dbReference type="ARBA" id="ARBA00022801"/>
    </source>
</evidence>
<evidence type="ECO:0000256" key="4">
    <source>
        <dbReference type="SAM" id="Phobius"/>
    </source>
</evidence>
<feature type="region of interest" description="Disordered" evidence="3">
    <location>
        <begin position="62"/>
        <end position="81"/>
    </location>
</feature>
<dbReference type="InterPro" id="IPR000026">
    <property type="entry name" value="N1-like"/>
</dbReference>
<feature type="region of interest" description="Disordered" evidence="3">
    <location>
        <begin position="88"/>
        <end position="109"/>
    </location>
</feature>
<accession>A0ABN3V3B5</accession>
<evidence type="ECO:0000256" key="3">
    <source>
        <dbReference type="SAM" id="MobiDB-lite"/>
    </source>
</evidence>
<dbReference type="Gene3D" id="3.10.450.30">
    <property type="entry name" value="Microbial ribonucleases"/>
    <property type="match status" value="1"/>
</dbReference>
<sequence>MTPRKRISVALVGLIALVVIGWLVRDYAGTGESSPPGATESGLQVQRMSALPPEVATTWKSITEGGPFRYPGKDGTVFGNREDLLPQRPSGYYREYTVPTPGSPDRGARRLVTGESSEIYYTGDHYESFVVVDPDE</sequence>
<protein>
    <submittedName>
        <fullName evidence="5">Ribonuclease domain-containing protein</fullName>
    </submittedName>
</protein>
<keyword evidence="6" id="KW-1185">Reference proteome</keyword>
<keyword evidence="1" id="KW-0540">Nuclease</keyword>
<evidence type="ECO:0000256" key="1">
    <source>
        <dbReference type="ARBA" id="ARBA00022722"/>
    </source>
</evidence>
<dbReference type="RefSeq" id="WP_344677824.1">
    <property type="nucleotide sequence ID" value="NZ_BAAAUX010000003.1"/>
</dbReference>
<name>A0ABN3V3B5_9PSEU</name>
<keyword evidence="4" id="KW-0812">Transmembrane</keyword>
<proteinExistence type="predicted"/>
<keyword evidence="4" id="KW-0472">Membrane</keyword>
<dbReference type="Pfam" id="PF00545">
    <property type="entry name" value="Ribonuclease"/>
    <property type="match status" value="1"/>
</dbReference>
<dbReference type="EMBL" id="BAAAUX010000003">
    <property type="protein sequence ID" value="GAA2776567.1"/>
    <property type="molecule type" value="Genomic_DNA"/>
</dbReference>
<dbReference type="SUPFAM" id="SSF53933">
    <property type="entry name" value="Microbial ribonucleases"/>
    <property type="match status" value="1"/>
</dbReference>
<comment type="caution">
    <text evidence="5">The sequence shown here is derived from an EMBL/GenBank/DDBJ whole genome shotgun (WGS) entry which is preliminary data.</text>
</comment>
<dbReference type="Proteomes" id="UP001500979">
    <property type="component" value="Unassembled WGS sequence"/>
</dbReference>